<feature type="transmembrane region" description="Helical" evidence="7">
    <location>
        <begin position="152"/>
        <end position="171"/>
    </location>
</feature>
<evidence type="ECO:0000256" key="5">
    <source>
        <dbReference type="ARBA" id="ARBA00023136"/>
    </source>
</evidence>
<feature type="transmembrane region" description="Helical" evidence="7">
    <location>
        <begin position="41"/>
        <end position="59"/>
    </location>
</feature>
<evidence type="ECO:0000256" key="3">
    <source>
        <dbReference type="ARBA" id="ARBA00022692"/>
    </source>
</evidence>
<reference evidence="8 9" key="1">
    <citation type="submission" date="2009-05" db="EMBL/GenBank/DDBJ databases">
        <authorList>
            <person name="Setubal J.C."/>
            <person name="Boyle S."/>
            <person name="Crasta O.R."/>
            <person name="Gillespie J.J."/>
            <person name="Kenyon R.W."/>
            <person name="Lu J."/>
            <person name="Mane S."/>
            <person name="Nagrani S."/>
            <person name="Shallom J.M."/>
            <person name="Shallom S."/>
            <person name="Shukla M."/>
            <person name="Snyder E.E."/>
            <person name="Sobral B.W."/>
            <person name="Wattam A.R."/>
            <person name="Will R."/>
            <person name="Williams K."/>
            <person name="Yoo H."/>
            <person name="Munk C."/>
            <person name="Tapia R."/>
            <person name="Green L."/>
            <person name="Rogers Y."/>
            <person name="Detter J.C."/>
            <person name="Bruce D."/>
            <person name="Brettin T.S."/>
            <person name="Tsolis R."/>
        </authorList>
    </citation>
    <scope>NUCLEOTIDE SEQUENCE [LARGE SCALE GENOMIC DNA]</scope>
    <source>
        <strain evidence="8 9">LMG 3301</strain>
    </source>
</reference>
<dbReference type="Proteomes" id="UP000004386">
    <property type="component" value="Unassembled WGS sequence"/>
</dbReference>
<dbReference type="PANTHER" id="PTHR32196">
    <property type="entry name" value="ABC TRANSPORTER PERMEASE PROTEIN YPHD-RELATED-RELATED"/>
    <property type="match status" value="1"/>
</dbReference>
<feature type="transmembrane region" description="Helical" evidence="7">
    <location>
        <begin position="123"/>
        <end position="145"/>
    </location>
</feature>
<feature type="transmembrane region" description="Helical" evidence="7">
    <location>
        <begin position="242"/>
        <end position="268"/>
    </location>
</feature>
<feature type="compositionally biased region" description="Basic residues" evidence="6">
    <location>
        <begin position="1"/>
        <end position="12"/>
    </location>
</feature>
<sequence>MADRSARRHSHRGAGPAPLPQPPRKEGEKAMNGLALLTSRPWIWSFIATVAVWIITILFTGGAGAHGLSHAAFTFASFSVIVGLGQMFVITLGPGNIDLSVPANMTLAATLALKLMDSQEGMILAGLAVALLIGLAVGICNYALIKLLRIPPIIATLSMSFLIQSTAIWSNRGLRVKPPESLAQFTTASTFGIPNVAIVALILSVIGWVLLKKSIYGRWISAIGQNPFAARMAGIPVDGTRFVTYLLCAVLASLCGFLLACFSGGAALNMGAEYLLMSIAVVIIGGTAVAGGDSNIPGIWGAALFMFLIVSMLNTYGFGAGVRLVLTGLTIIAVIILASGRRAAR</sequence>
<comment type="subcellular location">
    <subcellularLocation>
        <location evidence="1">Cell membrane</location>
        <topology evidence="1">Multi-pass membrane protein</topology>
    </subcellularLocation>
</comment>
<feature type="transmembrane region" description="Helical" evidence="7">
    <location>
        <begin position="274"/>
        <end position="291"/>
    </location>
</feature>
<evidence type="ECO:0000256" key="4">
    <source>
        <dbReference type="ARBA" id="ARBA00022989"/>
    </source>
</evidence>
<keyword evidence="2" id="KW-1003">Cell membrane</keyword>
<dbReference type="AlphaFoldDB" id="C4WN75"/>
<dbReference type="HOGENOM" id="CLU_028880_3_1_5"/>
<feature type="transmembrane region" description="Helical" evidence="7">
    <location>
        <begin position="298"/>
        <end position="316"/>
    </location>
</feature>
<dbReference type="GO" id="GO:0022857">
    <property type="term" value="F:transmembrane transporter activity"/>
    <property type="evidence" value="ECO:0007669"/>
    <property type="project" value="InterPro"/>
</dbReference>
<evidence type="ECO:0000256" key="6">
    <source>
        <dbReference type="SAM" id="MobiDB-lite"/>
    </source>
</evidence>
<evidence type="ECO:0000256" key="7">
    <source>
        <dbReference type="SAM" id="Phobius"/>
    </source>
</evidence>
<gene>
    <name evidence="8" type="ORF">OINT_2001014</name>
</gene>
<feature type="transmembrane region" description="Helical" evidence="7">
    <location>
        <begin position="191"/>
        <end position="211"/>
    </location>
</feature>
<keyword evidence="3 7" id="KW-0812">Transmembrane</keyword>
<keyword evidence="4 7" id="KW-1133">Transmembrane helix</keyword>
<evidence type="ECO:0000256" key="1">
    <source>
        <dbReference type="ARBA" id="ARBA00004651"/>
    </source>
</evidence>
<feature type="transmembrane region" description="Helical" evidence="7">
    <location>
        <begin position="322"/>
        <end position="340"/>
    </location>
</feature>
<dbReference type="InterPro" id="IPR001851">
    <property type="entry name" value="ABC_transp_permease"/>
</dbReference>
<organism evidence="8 9">
    <name type="scientific">Brucella intermedia LMG 3301</name>
    <dbReference type="NCBI Taxonomy" id="641118"/>
    <lineage>
        <taxon>Bacteria</taxon>
        <taxon>Pseudomonadati</taxon>
        <taxon>Pseudomonadota</taxon>
        <taxon>Alphaproteobacteria</taxon>
        <taxon>Hyphomicrobiales</taxon>
        <taxon>Brucellaceae</taxon>
        <taxon>Brucella/Ochrobactrum group</taxon>
        <taxon>Brucella</taxon>
    </lineage>
</organism>
<evidence type="ECO:0000313" key="9">
    <source>
        <dbReference type="Proteomes" id="UP000004386"/>
    </source>
</evidence>
<dbReference type="GO" id="GO:0005886">
    <property type="term" value="C:plasma membrane"/>
    <property type="evidence" value="ECO:0007669"/>
    <property type="project" value="UniProtKB-SubCell"/>
</dbReference>
<dbReference type="Pfam" id="PF02653">
    <property type="entry name" value="BPD_transp_2"/>
    <property type="match status" value="1"/>
</dbReference>
<evidence type="ECO:0000313" key="8">
    <source>
        <dbReference type="EMBL" id="EEQ93830.1"/>
    </source>
</evidence>
<protein>
    <submittedName>
        <fullName evidence="8">Inner-membrane translocator</fullName>
    </submittedName>
</protein>
<name>C4WN75_9HYPH</name>
<feature type="region of interest" description="Disordered" evidence="6">
    <location>
        <begin position="1"/>
        <end position="27"/>
    </location>
</feature>
<comment type="caution">
    <text evidence="8">The sequence shown here is derived from an EMBL/GenBank/DDBJ whole genome shotgun (WGS) entry which is preliminary data.</text>
</comment>
<feature type="transmembrane region" description="Helical" evidence="7">
    <location>
        <begin position="71"/>
        <end position="92"/>
    </location>
</feature>
<proteinExistence type="predicted"/>
<dbReference type="CDD" id="cd06579">
    <property type="entry name" value="TM_PBP1_transp_AraH_like"/>
    <property type="match status" value="1"/>
</dbReference>
<evidence type="ECO:0000256" key="2">
    <source>
        <dbReference type="ARBA" id="ARBA00022475"/>
    </source>
</evidence>
<accession>C4WN75</accession>
<keyword evidence="5 7" id="KW-0472">Membrane</keyword>
<dbReference type="EMBL" id="ACQA01000002">
    <property type="protein sequence ID" value="EEQ93830.1"/>
    <property type="molecule type" value="Genomic_DNA"/>
</dbReference>